<evidence type="ECO:0000313" key="2">
    <source>
        <dbReference type="Proteomes" id="UP000235786"/>
    </source>
</evidence>
<dbReference type="EMBL" id="KZ613950">
    <property type="protein sequence ID" value="PMD36796.1"/>
    <property type="molecule type" value="Genomic_DNA"/>
</dbReference>
<sequence>MDNPTLLSQLIQSGAREALQKHKSNQHAVAFLQAVRRERGDLYYRATDQRQPTSDTEYLEIKDICELHANYVADLEVTFGSLKLSGFEDELNESQAAGKLVTREAGSMGKKLLLLQDGIYYELVKGPSAPVFTGSQGAYVHVLLPRQDPKDRISFKDWLCLGQWELERRGQIKNGQDHWNKTFEELREASEKILKDWENQRLK</sequence>
<gene>
    <name evidence="1" type="ORF">L207DRAFT_636733</name>
</gene>
<dbReference type="AlphaFoldDB" id="A0A2J6RE69"/>
<dbReference type="Proteomes" id="UP000235786">
    <property type="component" value="Unassembled WGS sequence"/>
</dbReference>
<keyword evidence="2" id="KW-1185">Reference proteome</keyword>
<proteinExistence type="predicted"/>
<name>A0A2J6RE69_HYAVF</name>
<evidence type="ECO:0000313" key="1">
    <source>
        <dbReference type="EMBL" id="PMD36796.1"/>
    </source>
</evidence>
<reference evidence="1 2" key="1">
    <citation type="submission" date="2016-04" db="EMBL/GenBank/DDBJ databases">
        <title>A degradative enzymes factory behind the ericoid mycorrhizal symbiosis.</title>
        <authorList>
            <consortium name="DOE Joint Genome Institute"/>
            <person name="Martino E."/>
            <person name="Morin E."/>
            <person name="Grelet G."/>
            <person name="Kuo A."/>
            <person name="Kohler A."/>
            <person name="Daghino S."/>
            <person name="Barry K."/>
            <person name="Choi C."/>
            <person name="Cichocki N."/>
            <person name="Clum A."/>
            <person name="Copeland A."/>
            <person name="Hainaut M."/>
            <person name="Haridas S."/>
            <person name="Labutti K."/>
            <person name="Lindquist E."/>
            <person name="Lipzen A."/>
            <person name="Khouja H.-R."/>
            <person name="Murat C."/>
            <person name="Ohm R."/>
            <person name="Olson A."/>
            <person name="Spatafora J."/>
            <person name="Veneault-Fourrey C."/>
            <person name="Henrissat B."/>
            <person name="Grigoriev I."/>
            <person name="Martin F."/>
            <person name="Perotto S."/>
        </authorList>
    </citation>
    <scope>NUCLEOTIDE SEQUENCE [LARGE SCALE GENOMIC DNA]</scope>
    <source>
        <strain evidence="1 2">F</strain>
    </source>
</reference>
<accession>A0A2J6RE69</accession>
<organism evidence="1 2">
    <name type="scientific">Hyaloscypha variabilis (strain UAMH 11265 / GT02V1 / F)</name>
    <name type="common">Meliniomyces variabilis</name>
    <dbReference type="NCBI Taxonomy" id="1149755"/>
    <lineage>
        <taxon>Eukaryota</taxon>
        <taxon>Fungi</taxon>
        <taxon>Dikarya</taxon>
        <taxon>Ascomycota</taxon>
        <taxon>Pezizomycotina</taxon>
        <taxon>Leotiomycetes</taxon>
        <taxon>Helotiales</taxon>
        <taxon>Hyaloscyphaceae</taxon>
        <taxon>Hyaloscypha</taxon>
        <taxon>Hyaloscypha variabilis</taxon>
    </lineage>
</organism>
<protein>
    <submittedName>
        <fullName evidence="1">Uncharacterized protein</fullName>
    </submittedName>
</protein>